<dbReference type="AlphaFoldDB" id="A0A2A8CX09"/>
<comment type="caution">
    <text evidence="2">The sequence shown here is derived from an EMBL/GenBank/DDBJ whole genome shotgun (WGS) entry which is preliminary data.</text>
</comment>
<evidence type="ECO:0000313" key="3">
    <source>
        <dbReference type="Proteomes" id="UP000220102"/>
    </source>
</evidence>
<accession>A0A2A8CX09</accession>
<organism evidence="2 3">
    <name type="scientific">Longibacter salinarum</name>
    <dbReference type="NCBI Taxonomy" id="1850348"/>
    <lineage>
        <taxon>Bacteria</taxon>
        <taxon>Pseudomonadati</taxon>
        <taxon>Rhodothermota</taxon>
        <taxon>Rhodothermia</taxon>
        <taxon>Rhodothermales</taxon>
        <taxon>Salisaetaceae</taxon>
        <taxon>Longibacter</taxon>
    </lineage>
</organism>
<reference evidence="2 3" key="1">
    <citation type="submission" date="2017-10" db="EMBL/GenBank/DDBJ databases">
        <title>Draft genome of Longibacter Salinarum.</title>
        <authorList>
            <person name="Goh K.M."/>
            <person name="Shamsir M.S."/>
            <person name="Lim S.W."/>
        </authorList>
    </citation>
    <scope>NUCLEOTIDE SEQUENCE [LARGE SCALE GENOMIC DNA]</scope>
    <source>
        <strain evidence="2 3">KCTC 52045</strain>
    </source>
</reference>
<name>A0A2A8CX09_9BACT</name>
<dbReference type="Proteomes" id="UP000220102">
    <property type="component" value="Unassembled WGS sequence"/>
</dbReference>
<evidence type="ECO:0000256" key="1">
    <source>
        <dbReference type="SAM" id="Phobius"/>
    </source>
</evidence>
<evidence type="ECO:0000313" key="2">
    <source>
        <dbReference type="EMBL" id="PEN13163.1"/>
    </source>
</evidence>
<keyword evidence="1" id="KW-0812">Transmembrane</keyword>
<keyword evidence="1" id="KW-1133">Transmembrane helix</keyword>
<sequence length="154" mass="16518">MLMDASDAGAFSDPSGAPDLDDCASARVRLVDALGADEDTADRLRGGDVPYAKRRFRSLEDSKTYVYALGIIMTVMSVVLPTAGLYEFFRRVNNLEPIELIGVIAAACAIAAVHMAIAAYVYIDWRKKRLCYSVLADLPAPPNSTPADTADTAA</sequence>
<gene>
    <name evidence="2" type="ORF">CRI94_10980</name>
</gene>
<feature type="transmembrane region" description="Helical" evidence="1">
    <location>
        <begin position="64"/>
        <end position="86"/>
    </location>
</feature>
<keyword evidence="1" id="KW-0472">Membrane</keyword>
<proteinExistence type="predicted"/>
<keyword evidence="3" id="KW-1185">Reference proteome</keyword>
<protein>
    <submittedName>
        <fullName evidence="2">Uncharacterized protein</fullName>
    </submittedName>
</protein>
<feature type="transmembrane region" description="Helical" evidence="1">
    <location>
        <begin position="98"/>
        <end position="123"/>
    </location>
</feature>
<dbReference type="EMBL" id="PDEQ01000005">
    <property type="protein sequence ID" value="PEN13163.1"/>
    <property type="molecule type" value="Genomic_DNA"/>
</dbReference>